<dbReference type="GO" id="GO:0006508">
    <property type="term" value="P:proteolysis"/>
    <property type="evidence" value="ECO:0007669"/>
    <property type="project" value="UniProtKB-KW"/>
</dbReference>
<protein>
    <submittedName>
        <fullName evidence="11">Zincin</fullName>
    </submittedName>
</protein>
<keyword evidence="7" id="KW-0862">Zinc</keyword>
<evidence type="ECO:0000313" key="11">
    <source>
        <dbReference type="EMBL" id="ROT35078.1"/>
    </source>
</evidence>
<dbReference type="STRING" id="1314773.A0A3N2PKM9"/>
<name>A0A3N2PKM9_SODAK</name>
<dbReference type="PANTHER" id="PTHR47466:SF1">
    <property type="entry name" value="METALLOPROTEASE MEP1 (AFU_ORTHOLOGUE AFUA_1G07730)-RELATED"/>
    <property type="match status" value="1"/>
</dbReference>
<evidence type="ECO:0000256" key="6">
    <source>
        <dbReference type="ARBA" id="ARBA00022801"/>
    </source>
</evidence>
<feature type="domain" description="Peptidase M43 pregnancy-associated plasma-A" evidence="10">
    <location>
        <begin position="98"/>
        <end position="188"/>
    </location>
</feature>
<evidence type="ECO:0000259" key="10">
    <source>
        <dbReference type="Pfam" id="PF05572"/>
    </source>
</evidence>
<accession>A0A3N2PKM9</accession>
<dbReference type="InterPro" id="IPR024079">
    <property type="entry name" value="MetalloPept_cat_dom_sf"/>
</dbReference>
<evidence type="ECO:0000256" key="2">
    <source>
        <dbReference type="ARBA" id="ARBA00008721"/>
    </source>
</evidence>
<dbReference type="OrthoDB" id="536211at2759"/>
<dbReference type="CDD" id="cd04275">
    <property type="entry name" value="ZnMc_pappalysin_like"/>
    <property type="match status" value="1"/>
</dbReference>
<dbReference type="GeneID" id="39579366"/>
<gene>
    <name evidence="11" type="ORF">SODALDRAFT_329266</name>
</gene>
<dbReference type="AlphaFoldDB" id="A0A3N2PKM9"/>
<dbReference type="EMBL" id="ML119062">
    <property type="protein sequence ID" value="ROT35078.1"/>
    <property type="molecule type" value="Genomic_DNA"/>
</dbReference>
<keyword evidence="12" id="KW-1185">Reference proteome</keyword>
<evidence type="ECO:0000256" key="9">
    <source>
        <dbReference type="ARBA" id="ARBA00023157"/>
    </source>
</evidence>
<keyword evidence="4" id="KW-0479">Metal-binding</keyword>
<evidence type="ECO:0000256" key="1">
    <source>
        <dbReference type="ARBA" id="ARBA00003174"/>
    </source>
</evidence>
<comment type="similarity">
    <text evidence="2">Belongs to the peptidase M43B family.</text>
</comment>
<evidence type="ECO:0000256" key="7">
    <source>
        <dbReference type="ARBA" id="ARBA00022833"/>
    </source>
</evidence>
<evidence type="ECO:0000256" key="8">
    <source>
        <dbReference type="ARBA" id="ARBA00023049"/>
    </source>
</evidence>
<organism evidence="11 12">
    <name type="scientific">Sodiomyces alkalinus (strain CBS 110278 / VKM F-3762 / F11)</name>
    <name type="common">Alkaliphilic filamentous fungus</name>
    <dbReference type="NCBI Taxonomy" id="1314773"/>
    <lineage>
        <taxon>Eukaryota</taxon>
        <taxon>Fungi</taxon>
        <taxon>Dikarya</taxon>
        <taxon>Ascomycota</taxon>
        <taxon>Pezizomycotina</taxon>
        <taxon>Sordariomycetes</taxon>
        <taxon>Hypocreomycetidae</taxon>
        <taxon>Glomerellales</taxon>
        <taxon>Plectosphaerellaceae</taxon>
        <taxon>Sodiomyces</taxon>
    </lineage>
</organism>
<keyword evidence="6" id="KW-0378">Hydrolase</keyword>
<dbReference type="InterPro" id="IPR008754">
    <property type="entry name" value="Peptidase_M43"/>
</dbReference>
<sequence>MLNQQLNVINSDFARFGISFSLQGVTRTVHSTWSTDRNELQMKQSLRRGDYRTLNLYFLRSVSGNLGYCYFPTYASPGSTAFVRDGCTVLFSSVPGGSSTNFNLGKTATHEIGHWLNLYHTFQGGCTGSGDLVADTPAQASPSSGCPHGRDSCPSQPGLDPIHNYMDYSNDACYTEFTEGQRVRMHNAWNTFRA</sequence>
<dbReference type="SUPFAM" id="SSF55486">
    <property type="entry name" value="Metalloproteases ('zincins'), catalytic domain"/>
    <property type="match status" value="1"/>
</dbReference>
<keyword evidence="9" id="KW-1015">Disulfide bond</keyword>
<keyword evidence="5" id="KW-0732">Signal</keyword>
<dbReference type="GO" id="GO:0008237">
    <property type="term" value="F:metallopeptidase activity"/>
    <property type="evidence" value="ECO:0007669"/>
    <property type="project" value="UniProtKB-KW"/>
</dbReference>
<reference evidence="11 12" key="1">
    <citation type="journal article" date="2018" name="Mol. Ecol.">
        <title>The obligate alkalophilic soda-lake fungus Sodiomyces alkalinus has shifted to a protein diet.</title>
        <authorList>
            <person name="Grum-Grzhimaylo A.A."/>
            <person name="Falkoski D.L."/>
            <person name="van den Heuvel J."/>
            <person name="Valero-Jimenez C.A."/>
            <person name="Min B."/>
            <person name="Choi I.G."/>
            <person name="Lipzen A."/>
            <person name="Daum C.G."/>
            <person name="Aanen D.K."/>
            <person name="Tsang A."/>
            <person name="Henrissat B."/>
            <person name="Bilanenko E.N."/>
            <person name="de Vries R.P."/>
            <person name="van Kan J.A.L."/>
            <person name="Grigoriev I.V."/>
            <person name="Debets A.J.M."/>
        </authorList>
    </citation>
    <scope>NUCLEOTIDE SEQUENCE [LARGE SCALE GENOMIC DNA]</scope>
    <source>
        <strain evidence="11 12">F11</strain>
    </source>
</reference>
<proteinExistence type="inferred from homology"/>
<evidence type="ECO:0000256" key="4">
    <source>
        <dbReference type="ARBA" id="ARBA00022723"/>
    </source>
</evidence>
<keyword evidence="3" id="KW-0645">Protease</keyword>
<evidence type="ECO:0000313" key="12">
    <source>
        <dbReference type="Proteomes" id="UP000272025"/>
    </source>
</evidence>
<evidence type="ECO:0000256" key="5">
    <source>
        <dbReference type="ARBA" id="ARBA00022729"/>
    </source>
</evidence>
<keyword evidence="8" id="KW-0482">Metalloprotease</keyword>
<dbReference type="RefSeq" id="XP_028462884.1">
    <property type="nucleotide sequence ID" value="XM_028610888.1"/>
</dbReference>
<dbReference type="GO" id="GO:0046872">
    <property type="term" value="F:metal ion binding"/>
    <property type="evidence" value="ECO:0007669"/>
    <property type="project" value="UniProtKB-KW"/>
</dbReference>
<dbReference type="Proteomes" id="UP000272025">
    <property type="component" value="Unassembled WGS sequence"/>
</dbReference>
<dbReference type="Pfam" id="PF05572">
    <property type="entry name" value="Peptidase_M43"/>
    <property type="match status" value="1"/>
</dbReference>
<dbReference type="PANTHER" id="PTHR47466">
    <property type="match status" value="1"/>
</dbReference>
<dbReference type="Gene3D" id="3.40.390.10">
    <property type="entry name" value="Collagenase (Catalytic Domain)"/>
    <property type="match status" value="1"/>
</dbReference>
<comment type="function">
    <text evidence="1">Secreted metalloproteinase that allows assimilation of proteinaceous substrates.</text>
</comment>
<evidence type="ECO:0000256" key="3">
    <source>
        <dbReference type="ARBA" id="ARBA00022670"/>
    </source>
</evidence>